<feature type="compositionally biased region" description="Basic and acidic residues" evidence="1">
    <location>
        <begin position="47"/>
        <end position="58"/>
    </location>
</feature>
<proteinExistence type="predicted"/>
<reference evidence="2 3" key="1">
    <citation type="journal article" date="2023" name="Life. Sci Alliance">
        <title>Evolutionary insights into 3D genome organization and epigenetic landscape of Vigna mungo.</title>
        <authorList>
            <person name="Junaid A."/>
            <person name="Singh B."/>
            <person name="Bhatia S."/>
        </authorList>
    </citation>
    <scope>NUCLEOTIDE SEQUENCE [LARGE SCALE GENOMIC DNA]</scope>
    <source>
        <strain evidence="2">Urdbean</strain>
    </source>
</reference>
<sequence length="106" mass="12675">MQLCNQLRILSCKKKKSNIRERRSKETYCIAMRTVRRVRMERRKRSENREKSTKKYERDEDEENGSFGASLLRHGHQFRCCTVTLLRSDSHSPHSLQTHFNITLCC</sequence>
<accession>A0AAQ3N333</accession>
<protein>
    <submittedName>
        <fullName evidence="2">Uncharacterized protein</fullName>
    </submittedName>
</protein>
<feature type="region of interest" description="Disordered" evidence="1">
    <location>
        <begin position="40"/>
        <end position="64"/>
    </location>
</feature>
<evidence type="ECO:0000313" key="2">
    <source>
        <dbReference type="EMBL" id="WVZ01612.1"/>
    </source>
</evidence>
<dbReference type="Proteomes" id="UP001374535">
    <property type="component" value="Chromosome 8"/>
</dbReference>
<dbReference type="EMBL" id="CP144693">
    <property type="protein sequence ID" value="WVZ01612.1"/>
    <property type="molecule type" value="Genomic_DNA"/>
</dbReference>
<gene>
    <name evidence="2" type="ORF">V8G54_027681</name>
</gene>
<evidence type="ECO:0000256" key="1">
    <source>
        <dbReference type="SAM" id="MobiDB-lite"/>
    </source>
</evidence>
<organism evidence="2 3">
    <name type="scientific">Vigna mungo</name>
    <name type="common">Black gram</name>
    <name type="synonym">Phaseolus mungo</name>
    <dbReference type="NCBI Taxonomy" id="3915"/>
    <lineage>
        <taxon>Eukaryota</taxon>
        <taxon>Viridiplantae</taxon>
        <taxon>Streptophyta</taxon>
        <taxon>Embryophyta</taxon>
        <taxon>Tracheophyta</taxon>
        <taxon>Spermatophyta</taxon>
        <taxon>Magnoliopsida</taxon>
        <taxon>eudicotyledons</taxon>
        <taxon>Gunneridae</taxon>
        <taxon>Pentapetalae</taxon>
        <taxon>rosids</taxon>
        <taxon>fabids</taxon>
        <taxon>Fabales</taxon>
        <taxon>Fabaceae</taxon>
        <taxon>Papilionoideae</taxon>
        <taxon>50 kb inversion clade</taxon>
        <taxon>NPAAA clade</taxon>
        <taxon>indigoferoid/millettioid clade</taxon>
        <taxon>Phaseoleae</taxon>
        <taxon>Vigna</taxon>
    </lineage>
</organism>
<name>A0AAQ3N333_VIGMU</name>
<dbReference type="AlphaFoldDB" id="A0AAQ3N333"/>
<keyword evidence="3" id="KW-1185">Reference proteome</keyword>
<evidence type="ECO:0000313" key="3">
    <source>
        <dbReference type="Proteomes" id="UP001374535"/>
    </source>
</evidence>